<evidence type="ECO:0000313" key="2">
    <source>
        <dbReference type="EMBL" id="MPM64975.1"/>
    </source>
</evidence>
<protein>
    <submittedName>
        <fullName evidence="2">Uncharacterized protein</fullName>
    </submittedName>
</protein>
<keyword evidence="1" id="KW-0812">Transmembrane</keyword>
<sequence>MLSGFGLVISILWIQMAKGSKRWYERYEKSICLIIDNPNLENRVFSFPHQPEGKKGVPMHGYLEEADCDDSLFSTSAGYYSVSRVNIAIGQVAMVIWRLLFILHTLYFFIQILSGNSMQVLSRTPWMNITIFIVGVIVCILGIIPLIKICLYKTKSNS</sequence>
<keyword evidence="1" id="KW-1133">Transmembrane helix</keyword>
<gene>
    <name evidence="2" type="ORF">SDC9_111867</name>
</gene>
<name>A0A645BHW9_9ZZZZ</name>
<dbReference type="Pfam" id="PF24838">
    <property type="entry name" value="8xMP"/>
    <property type="match status" value="1"/>
</dbReference>
<keyword evidence="1" id="KW-0472">Membrane</keyword>
<proteinExistence type="predicted"/>
<reference evidence="2" key="1">
    <citation type="submission" date="2019-08" db="EMBL/GenBank/DDBJ databases">
        <authorList>
            <person name="Kucharzyk K."/>
            <person name="Murdoch R.W."/>
            <person name="Higgins S."/>
            <person name="Loffler F."/>
        </authorList>
    </citation>
    <scope>NUCLEOTIDE SEQUENCE</scope>
</reference>
<organism evidence="2">
    <name type="scientific">bioreactor metagenome</name>
    <dbReference type="NCBI Taxonomy" id="1076179"/>
    <lineage>
        <taxon>unclassified sequences</taxon>
        <taxon>metagenomes</taxon>
        <taxon>ecological metagenomes</taxon>
    </lineage>
</organism>
<feature type="transmembrane region" description="Helical" evidence="1">
    <location>
        <begin position="126"/>
        <end position="147"/>
    </location>
</feature>
<evidence type="ECO:0000256" key="1">
    <source>
        <dbReference type="SAM" id="Phobius"/>
    </source>
</evidence>
<dbReference type="EMBL" id="VSSQ01020258">
    <property type="protein sequence ID" value="MPM64975.1"/>
    <property type="molecule type" value="Genomic_DNA"/>
</dbReference>
<dbReference type="AlphaFoldDB" id="A0A645BHW9"/>
<comment type="caution">
    <text evidence="2">The sequence shown here is derived from an EMBL/GenBank/DDBJ whole genome shotgun (WGS) entry which is preliminary data.</text>
</comment>
<accession>A0A645BHW9</accession>
<feature type="transmembrane region" description="Helical" evidence="1">
    <location>
        <begin position="95"/>
        <end position="114"/>
    </location>
</feature>
<dbReference type="InterPro" id="IPR056918">
    <property type="entry name" value="8xMP"/>
</dbReference>